<proteinExistence type="predicted"/>
<dbReference type="Proteomes" id="UP001321473">
    <property type="component" value="Unassembled WGS sequence"/>
</dbReference>
<dbReference type="AlphaFoldDB" id="A0AAQ4ET55"/>
<name>A0AAQ4ET55_AMBAM</name>
<keyword evidence="2" id="KW-1185">Reference proteome</keyword>
<accession>A0AAQ4ET55</accession>
<comment type="caution">
    <text evidence="1">The sequence shown here is derived from an EMBL/GenBank/DDBJ whole genome shotgun (WGS) entry which is preliminary data.</text>
</comment>
<reference evidence="1 2" key="1">
    <citation type="journal article" date="2023" name="Arcadia Sci">
        <title>De novo assembly of a long-read Amblyomma americanum tick genome.</title>
        <authorList>
            <person name="Chou S."/>
            <person name="Poskanzer K.E."/>
            <person name="Rollins M."/>
            <person name="Thuy-Boun P.S."/>
        </authorList>
    </citation>
    <scope>NUCLEOTIDE SEQUENCE [LARGE SCALE GENOMIC DNA]</scope>
    <source>
        <strain evidence="1">F_SG_1</strain>
        <tissue evidence="1">Salivary glands</tissue>
    </source>
</reference>
<evidence type="ECO:0000313" key="1">
    <source>
        <dbReference type="EMBL" id="KAK8777882.1"/>
    </source>
</evidence>
<gene>
    <name evidence="1" type="ORF">V5799_020778</name>
</gene>
<protein>
    <submittedName>
        <fullName evidence="1">Uncharacterized protein</fullName>
    </submittedName>
</protein>
<evidence type="ECO:0000313" key="2">
    <source>
        <dbReference type="Proteomes" id="UP001321473"/>
    </source>
</evidence>
<sequence>MTEENPETELSYEQALQKLGVQIINAFEIPAQEAAWMLLKFDMSSTSQDVLYVNTLWPDERTKSRKSNEQRNDEGLAANSLNIWHKSAVEKYEERSSNMEDVTFAEFVIDYNRAKTATDYNRAKTAKRQKTATLRCRDYGLDDPVNYKREHVMLYLPFRKKNDILDGNAFEL</sequence>
<dbReference type="EMBL" id="JARKHS020011375">
    <property type="protein sequence ID" value="KAK8777882.1"/>
    <property type="molecule type" value="Genomic_DNA"/>
</dbReference>
<organism evidence="1 2">
    <name type="scientific">Amblyomma americanum</name>
    <name type="common">Lone star tick</name>
    <dbReference type="NCBI Taxonomy" id="6943"/>
    <lineage>
        <taxon>Eukaryota</taxon>
        <taxon>Metazoa</taxon>
        <taxon>Ecdysozoa</taxon>
        <taxon>Arthropoda</taxon>
        <taxon>Chelicerata</taxon>
        <taxon>Arachnida</taxon>
        <taxon>Acari</taxon>
        <taxon>Parasitiformes</taxon>
        <taxon>Ixodida</taxon>
        <taxon>Ixodoidea</taxon>
        <taxon>Ixodidae</taxon>
        <taxon>Amblyomminae</taxon>
        <taxon>Amblyomma</taxon>
    </lineage>
</organism>